<protein>
    <submittedName>
        <fullName evidence="1">Uncharacterized protein</fullName>
    </submittedName>
</protein>
<sequence length="73" mass="8041">MTVFISQAIQPTHGELELKPNTKISEIRIEVNASGAAHARRPERRAILLPALMPEELGMELLSRNGLYDAFGA</sequence>
<reference evidence="1 2" key="1">
    <citation type="journal article" date="2019" name="Commun. Biol.">
        <title>The bagworm genome reveals a unique fibroin gene that provides high tensile strength.</title>
        <authorList>
            <person name="Kono N."/>
            <person name="Nakamura H."/>
            <person name="Ohtoshi R."/>
            <person name="Tomita M."/>
            <person name="Numata K."/>
            <person name="Arakawa K."/>
        </authorList>
    </citation>
    <scope>NUCLEOTIDE SEQUENCE [LARGE SCALE GENOMIC DNA]</scope>
</reference>
<evidence type="ECO:0000313" key="1">
    <source>
        <dbReference type="EMBL" id="GBP57412.1"/>
    </source>
</evidence>
<comment type="caution">
    <text evidence="1">The sequence shown here is derived from an EMBL/GenBank/DDBJ whole genome shotgun (WGS) entry which is preliminary data.</text>
</comment>
<accession>A0A4C1X348</accession>
<organism evidence="1 2">
    <name type="scientific">Eumeta variegata</name>
    <name type="common">Bagworm moth</name>
    <name type="synonym">Eumeta japonica</name>
    <dbReference type="NCBI Taxonomy" id="151549"/>
    <lineage>
        <taxon>Eukaryota</taxon>
        <taxon>Metazoa</taxon>
        <taxon>Ecdysozoa</taxon>
        <taxon>Arthropoda</taxon>
        <taxon>Hexapoda</taxon>
        <taxon>Insecta</taxon>
        <taxon>Pterygota</taxon>
        <taxon>Neoptera</taxon>
        <taxon>Endopterygota</taxon>
        <taxon>Lepidoptera</taxon>
        <taxon>Glossata</taxon>
        <taxon>Ditrysia</taxon>
        <taxon>Tineoidea</taxon>
        <taxon>Psychidae</taxon>
        <taxon>Oiketicinae</taxon>
        <taxon>Eumeta</taxon>
    </lineage>
</organism>
<dbReference type="Proteomes" id="UP000299102">
    <property type="component" value="Unassembled WGS sequence"/>
</dbReference>
<keyword evidence="2" id="KW-1185">Reference proteome</keyword>
<dbReference type="EMBL" id="BGZK01000716">
    <property type="protein sequence ID" value="GBP57412.1"/>
    <property type="molecule type" value="Genomic_DNA"/>
</dbReference>
<proteinExistence type="predicted"/>
<name>A0A4C1X348_EUMVA</name>
<gene>
    <name evidence="1" type="ORF">EVAR_41305_1</name>
</gene>
<dbReference type="AlphaFoldDB" id="A0A4C1X348"/>
<evidence type="ECO:0000313" key="2">
    <source>
        <dbReference type="Proteomes" id="UP000299102"/>
    </source>
</evidence>